<feature type="region of interest" description="Disordered" evidence="1">
    <location>
        <begin position="1"/>
        <end position="44"/>
    </location>
</feature>
<dbReference type="EMBL" id="JAQJZL010000015">
    <property type="protein sequence ID" value="KAJ6027503.1"/>
    <property type="molecule type" value="Genomic_DNA"/>
</dbReference>
<name>A0AAD6I2B5_PENCN</name>
<protein>
    <submittedName>
        <fullName evidence="2">Uncharacterized protein</fullName>
    </submittedName>
</protein>
<feature type="compositionally biased region" description="Basic and acidic residues" evidence="1">
    <location>
        <begin position="34"/>
        <end position="44"/>
    </location>
</feature>
<feature type="region of interest" description="Disordered" evidence="1">
    <location>
        <begin position="299"/>
        <end position="326"/>
    </location>
</feature>
<feature type="compositionally biased region" description="Low complexity" evidence="1">
    <location>
        <begin position="7"/>
        <end position="33"/>
    </location>
</feature>
<dbReference type="AlphaFoldDB" id="A0AAD6I2B5"/>
<proteinExistence type="predicted"/>
<gene>
    <name evidence="2" type="ORF">N7460_012320</name>
</gene>
<reference evidence="2" key="2">
    <citation type="submission" date="2023-01" db="EMBL/GenBank/DDBJ databases">
        <authorList>
            <person name="Petersen C."/>
        </authorList>
    </citation>
    <scope>NUCLEOTIDE SEQUENCE</scope>
    <source>
        <strain evidence="2">IBT 15450</strain>
    </source>
</reference>
<comment type="caution">
    <text evidence="2">The sequence shown here is derived from an EMBL/GenBank/DDBJ whole genome shotgun (WGS) entry which is preliminary data.</text>
</comment>
<feature type="region of interest" description="Disordered" evidence="1">
    <location>
        <begin position="141"/>
        <end position="257"/>
    </location>
</feature>
<evidence type="ECO:0000256" key="1">
    <source>
        <dbReference type="SAM" id="MobiDB-lite"/>
    </source>
</evidence>
<organism evidence="2 3">
    <name type="scientific">Penicillium canescens</name>
    <dbReference type="NCBI Taxonomy" id="5083"/>
    <lineage>
        <taxon>Eukaryota</taxon>
        <taxon>Fungi</taxon>
        <taxon>Dikarya</taxon>
        <taxon>Ascomycota</taxon>
        <taxon>Pezizomycotina</taxon>
        <taxon>Eurotiomycetes</taxon>
        <taxon>Eurotiomycetidae</taxon>
        <taxon>Eurotiales</taxon>
        <taxon>Aspergillaceae</taxon>
        <taxon>Penicillium</taxon>
    </lineage>
</organism>
<evidence type="ECO:0000313" key="2">
    <source>
        <dbReference type="EMBL" id="KAJ6027503.1"/>
    </source>
</evidence>
<evidence type="ECO:0000313" key="3">
    <source>
        <dbReference type="Proteomes" id="UP001219568"/>
    </source>
</evidence>
<accession>A0AAD6I2B5</accession>
<keyword evidence="3" id="KW-1185">Reference proteome</keyword>
<feature type="compositionally biased region" description="Polar residues" evidence="1">
    <location>
        <begin position="142"/>
        <end position="163"/>
    </location>
</feature>
<reference evidence="2" key="1">
    <citation type="journal article" date="2023" name="IMA Fungus">
        <title>Comparative genomic study of the Penicillium genus elucidates a diverse pangenome and 15 lateral gene transfer events.</title>
        <authorList>
            <person name="Petersen C."/>
            <person name="Sorensen T."/>
            <person name="Nielsen M.R."/>
            <person name="Sondergaard T.E."/>
            <person name="Sorensen J.L."/>
            <person name="Fitzpatrick D.A."/>
            <person name="Frisvad J.C."/>
            <person name="Nielsen K.L."/>
        </authorList>
    </citation>
    <scope>NUCLEOTIDE SEQUENCE</scope>
    <source>
        <strain evidence="2">IBT 15450</strain>
    </source>
</reference>
<dbReference type="Proteomes" id="UP001219568">
    <property type="component" value="Unassembled WGS sequence"/>
</dbReference>
<feature type="compositionally biased region" description="Polar residues" evidence="1">
    <location>
        <begin position="302"/>
        <end position="311"/>
    </location>
</feature>
<feature type="compositionally biased region" description="Low complexity" evidence="1">
    <location>
        <begin position="191"/>
        <end position="206"/>
    </location>
</feature>
<feature type="compositionally biased region" description="Polar residues" evidence="1">
    <location>
        <begin position="245"/>
        <end position="257"/>
    </location>
</feature>
<sequence>MRKHSESPFSFSFSSSSSSSLYPSSRSSLSRQSSDSDRPSAFRPREHLESLIVKHGYPTPVSLSSLRDLTATSSTYTPPSPRRPYHPDAIPIDTFESLSLSSATRPIPIPRRSSSIYEEDLPVTPLTGRFDRDDYFDDWERASQSARSRQIPSPIQSNRSGRYSSRLPPPRTRMRSDSSPFYSPVASPVMSPRRSTSPQPPRSRTQNTAKPKPMQGFHLGNLPRFHPAVYQPNATTPPTGPPSPRQSRQPTYRTSASSRDMIWQYREFMENTHQGPSAPRLDPLVSPGPVTPLALEAGDYLTSGSVNNTSERTPRDVPKNSGPPPELVEKLIAYEEKAQKARKAAKGR</sequence>